<sequence>MPNGAPRAATRILAACCLVSSIAGAQIDTVPPRLGPPPALTPPPMTERTLPNGLRLIVVEQHELPLADFVLVLNAGGEADPPNRSGLATLTAALLTEGTATRTSLQIADQTSYLGVQLGASAAWDYSMVTLHTPTAQLDSALALYADVTLRPTFPAREFARLKTERLTELLQIRDEPTEVADRAFAQTLFGLNHPYGRPLGGSEATTRATTRDDVVGFWRVHYRPNAATLIAVGDLTPDDVARRAERAFGAWTRGELPPPVAPAPPPRGATSVLLVDKPGAPQTSVRVGLVGAPRATADYFPLEVMNTILGGSFTSRLNQNLRETHGFTYGAGSGFGMRRAAGPFIAGAEVTGAKTDSALTEFVRELKAIGDTVPNAELAKAKRYLELQLPGEFETTGDIASRLVPLVVYGLPLDYYGSYDRRVEQVGQGDVQRVARQYLDTGRLLVVIVGDRKAIEPGVRALGLGPVTVKQVVDVLGTGTVP</sequence>
<dbReference type="Gene3D" id="3.30.830.10">
    <property type="entry name" value="Metalloenzyme, LuxS/M16 peptidase-like"/>
    <property type="match status" value="2"/>
</dbReference>
<keyword evidence="5" id="KW-1185">Reference proteome</keyword>
<name>W0RBI5_9BACT</name>
<dbReference type="PANTHER" id="PTHR11851:SF224">
    <property type="entry name" value="PROCESSING PROTEASE"/>
    <property type="match status" value="1"/>
</dbReference>
<dbReference type="HOGENOM" id="CLU_009902_6_1_0"/>
<dbReference type="GO" id="GO:0046872">
    <property type="term" value="F:metal ion binding"/>
    <property type="evidence" value="ECO:0007669"/>
    <property type="project" value="InterPro"/>
</dbReference>
<dbReference type="Proteomes" id="UP000019151">
    <property type="component" value="Chromosome"/>
</dbReference>
<dbReference type="InParanoid" id="W0RBI5"/>
<evidence type="ECO:0000313" key="4">
    <source>
        <dbReference type="EMBL" id="AHG88464.1"/>
    </source>
</evidence>
<feature type="domain" description="Peptidase M16 C-terminal" evidence="3">
    <location>
        <begin position="211"/>
        <end position="385"/>
    </location>
</feature>
<dbReference type="KEGG" id="gba:J421_0927"/>
<dbReference type="PANTHER" id="PTHR11851">
    <property type="entry name" value="METALLOPROTEASE"/>
    <property type="match status" value="1"/>
</dbReference>
<evidence type="ECO:0000259" key="2">
    <source>
        <dbReference type="Pfam" id="PF00675"/>
    </source>
</evidence>
<dbReference type="InterPro" id="IPR007863">
    <property type="entry name" value="Peptidase_M16_C"/>
</dbReference>
<dbReference type="InterPro" id="IPR050361">
    <property type="entry name" value="MPP/UQCRC_Complex"/>
</dbReference>
<dbReference type="EMBL" id="CP007128">
    <property type="protein sequence ID" value="AHG88464.1"/>
    <property type="molecule type" value="Genomic_DNA"/>
</dbReference>
<reference evidence="4 5" key="1">
    <citation type="journal article" date="2014" name="Genome Announc.">
        <title>Genome Sequence and Methylome of Soil Bacterium Gemmatirosa kalamazoonensis KBS708T, a Member of the Rarely Cultivated Gemmatimonadetes Phylum.</title>
        <authorList>
            <person name="Debruyn J.M."/>
            <person name="Radosevich M."/>
            <person name="Wommack K.E."/>
            <person name="Polson S.W."/>
            <person name="Hauser L.J."/>
            <person name="Fawaz M.N."/>
            <person name="Korlach J."/>
            <person name="Tsai Y.C."/>
        </authorList>
    </citation>
    <scope>NUCLEOTIDE SEQUENCE [LARGE SCALE GENOMIC DNA]</scope>
    <source>
        <strain evidence="4 5">KBS708</strain>
    </source>
</reference>
<evidence type="ECO:0000256" key="1">
    <source>
        <dbReference type="SAM" id="SignalP"/>
    </source>
</evidence>
<dbReference type="OrthoDB" id="9811314at2"/>
<protein>
    <submittedName>
        <fullName evidence="4">Peptidase M16 domain protein</fullName>
    </submittedName>
</protein>
<dbReference type="STRING" id="861299.J421_0927"/>
<organism evidence="4 5">
    <name type="scientific">Gemmatirosa kalamazoonensis</name>
    <dbReference type="NCBI Taxonomy" id="861299"/>
    <lineage>
        <taxon>Bacteria</taxon>
        <taxon>Pseudomonadati</taxon>
        <taxon>Gemmatimonadota</taxon>
        <taxon>Gemmatimonadia</taxon>
        <taxon>Gemmatimonadales</taxon>
        <taxon>Gemmatimonadaceae</taxon>
        <taxon>Gemmatirosa</taxon>
    </lineage>
</organism>
<keyword evidence="1" id="KW-0732">Signal</keyword>
<dbReference type="InterPro" id="IPR011765">
    <property type="entry name" value="Pept_M16_N"/>
</dbReference>
<dbReference type="SUPFAM" id="SSF63411">
    <property type="entry name" value="LuxS/MPP-like metallohydrolase"/>
    <property type="match status" value="2"/>
</dbReference>
<evidence type="ECO:0000313" key="5">
    <source>
        <dbReference type="Proteomes" id="UP000019151"/>
    </source>
</evidence>
<dbReference type="RefSeq" id="WP_025410000.1">
    <property type="nucleotide sequence ID" value="NZ_CP007128.1"/>
</dbReference>
<dbReference type="InterPro" id="IPR011249">
    <property type="entry name" value="Metalloenz_LuxS/M16"/>
</dbReference>
<accession>W0RBI5</accession>
<feature type="domain" description="Peptidase M16 N-terminal" evidence="2">
    <location>
        <begin position="63"/>
        <end position="193"/>
    </location>
</feature>
<evidence type="ECO:0000259" key="3">
    <source>
        <dbReference type="Pfam" id="PF05193"/>
    </source>
</evidence>
<dbReference type="AlphaFoldDB" id="W0RBI5"/>
<gene>
    <name evidence="4" type="ORF">J421_0927</name>
</gene>
<proteinExistence type="predicted"/>
<dbReference type="Pfam" id="PF00675">
    <property type="entry name" value="Peptidase_M16"/>
    <property type="match status" value="1"/>
</dbReference>
<dbReference type="Pfam" id="PF05193">
    <property type="entry name" value="Peptidase_M16_C"/>
    <property type="match status" value="1"/>
</dbReference>
<dbReference type="eggNOG" id="COG0612">
    <property type="taxonomic scope" value="Bacteria"/>
</dbReference>
<feature type="chain" id="PRO_5004794040" evidence="1">
    <location>
        <begin position="26"/>
        <end position="483"/>
    </location>
</feature>
<feature type="signal peptide" evidence="1">
    <location>
        <begin position="1"/>
        <end position="25"/>
    </location>
</feature>